<evidence type="ECO:0000313" key="1">
    <source>
        <dbReference type="EMBL" id="GAA1011579.1"/>
    </source>
</evidence>
<proteinExistence type="predicted"/>
<evidence type="ECO:0000313" key="2">
    <source>
        <dbReference type="Proteomes" id="UP001501072"/>
    </source>
</evidence>
<gene>
    <name evidence="1" type="ORF">GCM10009564_32870</name>
</gene>
<dbReference type="EMBL" id="BAAAHU010000032">
    <property type="protein sequence ID" value="GAA1011579.1"/>
    <property type="molecule type" value="Genomic_DNA"/>
</dbReference>
<comment type="caution">
    <text evidence="1">The sequence shown here is derived from an EMBL/GenBank/DDBJ whole genome shotgun (WGS) entry which is preliminary data.</text>
</comment>
<sequence>MAKSSKSQPAPTWHQFALPSDQTRALWANGRERTWWAECGRDWDAVAISPLALGLEVLDSMRLNPRDGYPVLADYLNGKVYVLVPPGTGHKTARKGVRVLTLGSYLLLPQTAHGTMAAYWLSPLRRKSPLVCPEQLARHLQLAGARQPKAAAS</sequence>
<reference evidence="1 2" key="1">
    <citation type="journal article" date="2019" name="Int. J. Syst. Evol. Microbiol.">
        <title>The Global Catalogue of Microorganisms (GCM) 10K type strain sequencing project: providing services to taxonomists for standard genome sequencing and annotation.</title>
        <authorList>
            <consortium name="The Broad Institute Genomics Platform"/>
            <consortium name="The Broad Institute Genome Sequencing Center for Infectious Disease"/>
            <person name="Wu L."/>
            <person name="Ma J."/>
        </authorList>
    </citation>
    <scope>NUCLEOTIDE SEQUENCE [LARGE SCALE GENOMIC DNA]</scope>
    <source>
        <strain evidence="1 2">JCM 11269</strain>
    </source>
</reference>
<organism evidence="1 2">
    <name type="scientific">Streptomyces thermogriseus</name>
    <dbReference type="NCBI Taxonomy" id="75292"/>
    <lineage>
        <taxon>Bacteria</taxon>
        <taxon>Bacillati</taxon>
        <taxon>Actinomycetota</taxon>
        <taxon>Actinomycetes</taxon>
        <taxon>Kitasatosporales</taxon>
        <taxon>Streptomycetaceae</taxon>
        <taxon>Streptomyces</taxon>
    </lineage>
</organism>
<name>A0ABN1T138_9ACTN</name>
<dbReference type="RefSeq" id="WP_346073345.1">
    <property type="nucleotide sequence ID" value="NZ_BAAAHU010000032.1"/>
</dbReference>
<accession>A0ABN1T138</accession>
<keyword evidence="2" id="KW-1185">Reference proteome</keyword>
<dbReference type="Proteomes" id="UP001501072">
    <property type="component" value="Unassembled WGS sequence"/>
</dbReference>
<evidence type="ECO:0008006" key="3">
    <source>
        <dbReference type="Google" id="ProtNLM"/>
    </source>
</evidence>
<protein>
    <recommendedName>
        <fullName evidence="3">DNA primase/polymerase bifunctional N-terminal domain-containing protein</fullName>
    </recommendedName>
</protein>